<name>A0A382KMG2_9ZZZZ</name>
<proteinExistence type="predicted"/>
<dbReference type="Pfam" id="PF14117">
    <property type="entry name" value="DUF4287"/>
    <property type="match status" value="1"/>
</dbReference>
<organism evidence="1">
    <name type="scientific">marine metagenome</name>
    <dbReference type="NCBI Taxonomy" id="408172"/>
    <lineage>
        <taxon>unclassified sequences</taxon>
        <taxon>metagenomes</taxon>
        <taxon>ecological metagenomes</taxon>
    </lineage>
</organism>
<sequence>IEKTGKPIEEWIKIVKEKGFFKHGEIVELLKEQYSVTHGYANLIARKSK</sequence>
<dbReference type="InterPro" id="IPR025629">
    <property type="entry name" value="DUF4287"/>
</dbReference>
<accession>A0A382KMG2</accession>
<gene>
    <name evidence="1" type="ORF">METZ01_LOCUS278283</name>
</gene>
<dbReference type="AlphaFoldDB" id="A0A382KMG2"/>
<dbReference type="EMBL" id="UINC01081508">
    <property type="protein sequence ID" value="SVC25429.1"/>
    <property type="molecule type" value="Genomic_DNA"/>
</dbReference>
<feature type="non-terminal residue" evidence="1">
    <location>
        <position position="1"/>
    </location>
</feature>
<reference evidence="1" key="1">
    <citation type="submission" date="2018-05" db="EMBL/GenBank/DDBJ databases">
        <authorList>
            <person name="Lanie J.A."/>
            <person name="Ng W.-L."/>
            <person name="Kazmierczak K.M."/>
            <person name="Andrzejewski T.M."/>
            <person name="Davidsen T.M."/>
            <person name="Wayne K.J."/>
            <person name="Tettelin H."/>
            <person name="Glass J.I."/>
            <person name="Rusch D."/>
            <person name="Podicherti R."/>
            <person name="Tsui H.-C.T."/>
            <person name="Winkler M.E."/>
        </authorList>
    </citation>
    <scope>NUCLEOTIDE SEQUENCE</scope>
</reference>
<evidence type="ECO:0008006" key="2">
    <source>
        <dbReference type="Google" id="ProtNLM"/>
    </source>
</evidence>
<protein>
    <recommendedName>
        <fullName evidence="2">DUF4287 domain-containing protein</fullName>
    </recommendedName>
</protein>
<evidence type="ECO:0000313" key="1">
    <source>
        <dbReference type="EMBL" id="SVC25429.1"/>
    </source>
</evidence>